<accession>A0A1T1AT27</accession>
<dbReference type="Pfam" id="PF01814">
    <property type="entry name" value="Hemerythrin"/>
    <property type="match status" value="1"/>
</dbReference>
<proteinExistence type="predicted"/>
<dbReference type="InterPro" id="IPR012312">
    <property type="entry name" value="Hemerythrin-like"/>
</dbReference>
<protein>
    <submittedName>
        <fullName evidence="2">Hemerythrin</fullName>
    </submittedName>
</protein>
<reference evidence="2 3" key="1">
    <citation type="submission" date="2017-01" db="EMBL/GenBank/DDBJ databases">
        <title>Genome sequencing of Rhodoferax fermentans JCM 7819.</title>
        <authorList>
            <person name="Kim Y.J."/>
            <person name="Farh M.E.-A."/>
            <person name="Yang D.-C."/>
        </authorList>
    </citation>
    <scope>NUCLEOTIDE SEQUENCE [LARGE SCALE GENOMIC DNA]</scope>
    <source>
        <strain evidence="2 3">JCM 7819</strain>
    </source>
</reference>
<dbReference type="Proteomes" id="UP000190750">
    <property type="component" value="Unassembled WGS sequence"/>
</dbReference>
<evidence type="ECO:0000313" key="2">
    <source>
        <dbReference type="EMBL" id="OOV07163.1"/>
    </source>
</evidence>
<dbReference type="OrthoDB" id="8898809at2"/>
<evidence type="ECO:0000259" key="1">
    <source>
        <dbReference type="Pfam" id="PF01814"/>
    </source>
</evidence>
<dbReference type="Gene3D" id="1.20.120.520">
    <property type="entry name" value="nmb1532 protein domain like"/>
    <property type="match status" value="1"/>
</dbReference>
<dbReference type="RefSeq" id="WP_078364995.1">
    <property type="nucleotide sequence ID" value="NZ_MTJN01000002.1"/>
</dbReference>
<dbReference type="EMBL" id="MTJN01000002">
    <property type="protein sequence ID" value="OOV07163.1"/>
    <property type="molecule type" value="Genomic_DNA"/>
</dbReference>
<gene>
    <name evidence="2" type="ORF">RF819_10860</name>
</gene>
<name>A0A1T1AT27_RHOFE</name>
<feature type="domain" description="Hemerythrin-like" evidence="1">
    <location>
        <begin position="11"/>
        <end position="146"/>
    </location>
</feature>
<organism evidence="2 3">
    <name type="scientific">Rhodoferax fermentans</name>
    <dbReference type="NCBI Taxonomy" id="28066"/>
    <lineage>
        <taxon>Bacteria</taxon>
        <taxon>Pseudomonadati</taxon>
        <taxon>Pseudomonadota</taxon>
        <taxon>Betaproteobacteria</taxon>
        <taxon>Burkholderiales</taxon>
        <taxon>Comamonadaceae</taxon>
        <taxon>Rhodoferax</taxon>
    </lineage>
</organism>
<keyword evidence="3" id="KW-1185">Reference proteome</keyword>
<dbReference type="STRING" id="28066.RF819_10860"/>
<sequence length="171" mass="19636">MKPVPQADRFQALDDCHQQIHEHLAQLTSVLEQIQAGADEAQYREPVRVIEAFFSATARQHHADEEKNIFPKLLASDNAELVQAVRTLQQDHGWIEQNWLELAPMLRAIANGEDWVDMAELQHNVEVFLALLHDHIVLEETLIYPEAKGQFADELAAREKRLAEQPDLYNK</sequence>
<evidence type="ECO:0000313" key="3">
    <source>
        <dbReference type="Proteomes" id="UP000190750"/>
    </source>
</evidence>
<comment type="caution">
    <text evidence="2">The sequence shown here is derived from an EMBL/GenBank/DDBJ whole genome shotgun (WGS) entry which is preliminary data.</text>
</comment>
<dbReference type="AlphaFoldDB" id="A0A1T1AT27"/>